<evidence type="ECO:0000256" key="2">
    <source>
        <dbReference type="ARBA" id="ARBA00022692"/>
    </source>
</evidence>
<keyword evidence="3" id="KW-0732">Signal</keyword>
<evidence type="ECO:0000256" key="6">
    <source>
        <dbReference type="ARBA" id="ARBA00023136"/>
    </source>
</evidence>
<feature type="transmembrane region" description="Helical" evidence="9">
    <location>
        <begin position="392"/>
        <end position="414"/>
    </location>
</feature>
<comment type="subcellular location">
    <subcellularLocation>
        <location evidence="1">Membrane</location>
        <topology evidence="1">Single-pass type I membrane protein</topology>
    </subcellularLocation>
</comment>
<keyword evidence="2 9" id="KW-0812">Transmembrane</keyword>
<organism evidence="10 11">
    <name type="scientific">Trichinella pseudospiralis</name>
    <name type="common">Parasitic roundworm</name>
    <dbReference type="NCBI Taxonomy" id="6337"/>
    <lineage>
        <taxon>Eukaryota</taxon>
        <taxon>Metazoa</taxon>
        <taxon>Ecdysozoa</taxon>
        <taxon>Nematoda</taxon>
        <taxon>Enoplea</taxon>
        <taxon>Dorylaimia</taxon>
        <taxon>Trichinellida</taxon>
        <taxon>Trichinellidae</taxon>
        <taxon>Trichinella</taxon>
    </lineage>
</organism>
<evidence type="ECO:0000313" key="11">
    <source>
        <dbReference type="Proteomes" id="UP000054815"/>
    </source>
</evidence>
<evidence type="ECO:0000313" key="10">
    <source>
        <dbReference type="EMBL" id="KRX92349.1"/>
    </source>
</evidence>
<feature type="repeat" description="Cys-rich GLG1" evidence="8">
    <location>
        <begin position="245"/>
        <end position="305"/>
    </location>
</feature>
<feature type="repeat" description="Cys-rich GLG1" evidence="8">
    <location>
        <begin position="1060"/>
        <end position="1120"/>
    </location>
</feature>
<feature type="transmembrane region" description="Helical" evidence="9">
    <location>
        <begin position="359"/>
        <end position="380"/>
    </location>
</feature>
<dbReference type="PANTHER" id="PTHR11884:SF1">
    <property type="entry name" value="GOLGI APPARATUS PROTEIN 1"/>
    <property type="match status" value="1"/>
</dbReference>
<dbReference type="InterPro" id="IPR039728">
    <property type="entry name" value="GLG1"/>
</dbReference>
<reference evidence="10 11" key="1">
    <citation type="submission" date="2015-01" db="EMBL/GenBank/DDBJ databases">
        <title>Evolution of Trichinella species and genotypes.</title>
        <authorList>
            <person name="Korhonen P.K."/>
            <person name="Edoardo P."/>
            <person name="Giuseppe L.R."/>
            <person name="Gasser R.B."/>
        </authorList>
    </citation>
    <scope>NUCLEOTIDE SEQUENCE [LARGE SCALE GENOMIC DNA]</scope>
    <source>
        <strain evidence="10">ISS141</strain>
    </source>
</reference>
<dbReference type="GO" id="GO:0017134">
    <property type="term" value="F:fibroblast growth factor binding"/>
    <property type="evidence" value="ECO:0007669"/>
    <property type="project" value="TreeGrafter"/>
</dbReference>
<evidence type="ECO:0000256" key="4">
    <source>
        <dbReference type="ARBA" id="ARBA00022737"/>
    </source>
</evidence>
<keyword evidence="6 9" id="KW-0472">Membrane</keyword>
<dbReference type="PROSITE" id="PS51289">
    <property type="entry name" value="GLG1_C_RICH"/>
    <property type="match status" value="6"/>
</dbReference>
<dbReference type="GO" id="GO:0000139">
    <property type="term" value="C:Golgi membrane"/>
    <property type="evidence" value="ECO:0007669"/>
    <property type="project" value="InterPro"/>
</dbReference>
<evidence type="ECO:0000256" key="1">
    <source>
        <dbReference type="ARBA" id="ARBA00004479"/>
    </source>
</evidence>
<gene>
    <name evidence="10" type="primary">F14E5.2</name>
    <name evidence="10" type="ORF">T4E_7519</name>
</gene>
<proteinExistence type="predicted"/>
<dbReference type="AlphaFoldDB" id="A0A0V0XWK3"/>
<dbReference type="PANTHER" id="PTHR11884">
    <property type="entry name" value="SELECTIN LIGAND RELATED"/>
    <property type="match status" value="1"/>
</dbReference>
<dbReference type="EMBL" id="JYDU01000114">
    <property type="protein sequence ID" value="KRX92349.1"/>
    <property type="molecule type" value="Genomic_DNA"/>
</dbReference>
<keyword evidence="7" id="KW-0325">Glycoprotein</keyword>
<accession>A0A0V0XWK3</accession>
<evidence type="ECO:0000256" key="8">
    <source>
        <dbReference type="PROSITE-ProRule" id="PRU00622"/>
    </source>
</evidence>
<keyword evidence="4" id="KW-0677">Repeat</keyword>
<dbReference type="Proteomes" id="UP000054815">
    <property type="component" value="Unassembled WGS sequence"/>
</dbReference>
<feature type="non-terminal residue" evidence="10">
    <location>
        <position position="1"/>
    </location>
</feature>
<evidence type="ECO:0000256" key="3">
    <source>
        <dbReference type="ARBA" id="ARBA00022729"/>
    </source>
</evidence>
<evidence type="ECO:0000256" key="7">
    <source>
        <dbReference type="ARBA" id="ARBA00023180"/>
    </source>
</evidence>
<name>A0A0V0XWK3_TRIPS</name>
<feature type="repeat" description="Cys-rich GLG1" evidence="8">
    <location>
        <begin position="413"/>
        <end position="473"/>
    </location>
</feature>
<evidence type="ECO:0000256" key="9">
    <source>
        <dbReference type="SAM" id="Phobius"/>
    </source>
</evidence>
<protein>
    <submittedName>
        <fullName evidence="10">Golgi apparatus protein 1-like protein</fullName>
    </submittedName>
</protein>
<feature type="transmembrane region" description="Helical" evidence="9">
    <location>
        <begin position="1170"/>
        <end position="1192"/>
    </location>
</feature>
<feature type="repeat" description="Cys-rich GLG1" evidence="8">
    <location>
        <begin position="672"/>
        <end position="735"/>
    </location>
</feature>
<feature type="repeat" description="Cys-rich GLG1" evidence="8">
    <location>
        <begin position="866"/>
        <end position="924"/>
    </location>
</feature>
<keyword evidence="5 9" id="KW-1133">Transmembrane helix</keyword>
<feature type="repeat" description="Cys-rich GLG1" evidence="8">
    <location>
        <begin position="475"/>
        <end position="537"/>
    </location>
</feature>
<dbReference type="InterPro" id="IPR001893">
    <property type="entry name" value="Cys-rich_GLG1_repeat"/>
</dbReference>
<evidence type="ECO:0000256" key="5">
    <source>
        <dbReference type="ARBA" id="ARBA00022989"/>
    </source>
</evidence>
<comment type="caution">
    <text evidence="10">The sequence shown here is derived from an EMBL/GenBank/DDBJ whole genome shotgun (WGS) entry which is preliminary data.</text>
</comment>
<dbReference type="Pfam" id="PF00839">
    <property type="entry name" value="Cys_rich_FGFR"/>
    <property type="match status" value="13"/>
</dbReference>
<sequence length="1202" mass="137188">LQFESFVSLSSLFGQCVSLVCSSKKMATNYCCIISWAFLFCVLICEAFEDAQSHVKPPGMRPAPKLTYDFSACSLDISRHCVPVVQVTDLTLLQCLIDAGLQDNSLSPGCQQTLWNIKLNLTLDAQFLNIAAKYCQKEFNQFPECRVVSPVDQQQNRAHMLSCMAERKENMSAGQCRDFLTQIEMFVFTDFRLIGRFVTACKDDVVKLNCGQLVLSSDVRGEMHSQGATLDCLMRKLVEHPDQELISRQCRHEITRIAELQSDDFHLDRTLFFACRDDRERFCRDVWSGDGRVLQCLINHRTDRGMSSDVSYLLCASALLLREQMIASDYHISHPLVRACQKEVEKYKCAPQDQSSDSMYYLLSYVLLCLENVLHLGMLTTSTVITNNNSSVYFILLMLLIVTSIVLFSLGIAVDRDCQAQIVEHRRMLMSDYRLAPELIITCARDLETYCKKEAADGSKALHCLMKASQMHPTEMNPSCIQAIVGVLKVADVSTNYKVDEVLYNDCKSIIENECQSDVSNEADMLSCLMNHLDSPDLSEECENRILEIQYFLSRDFTLDSQLYEACHKDAVEKCHAQKNWHETSVGSKGIMGPEPGYLVLTCLYRHAYDEVDAKLSASCLKEVRRVMRERSVSVRLMPEIADACFNDLAEKCSRKTGVGEELMCLQEMFQKLEPNCQDAVRKYTMMQSRDFRLNQALSKACRQVVKIYCLEFAHEEVDNGDIMDCLLEHKGVPEMNHKCRAYVSHTELISMKDYRFTFKFRQACRSDVEQYCTSKTDNADKYSRSNVVHCLSEILIVRIMLGEGPELKKECRKQLRAEYLKLDNAERIIDPELMDVCEADISKNGCQLYETTMLVTECLKEHKLDLEPACRKYIFRKEKLEFNDNTFDGMLQRVCSTEIRKLCSNVGHENVLHCLEGHKDDLAMSDDCAELVSKRQHEQASDIRLMPVLYSSCSKEIRELCKNEYALLKSFPDEDIQGKVIGCLRQWLTKDNSKMSDKCRVELKHVIYNTELDPTLDIPFYSACKSELDRLCADGYATGIGGHRGILECIKARYAEGTVKDETCKQQILRVMKEELADIHLDVNLYQACAMDVRHYCDDVQSGDSKILSCLLSAAQSSNARLSDECRSKLQDRQLIWAKAIKERRDVRPPETVVEFAHFVAGSPARSSLLLALMMSLLIFFACGMVCGRITRRIRRDLKNR</sequence>
<dbReference type="InterPro" id="IPR017873">
    <property type="entry name" value="Cys-rich_GLG1_repeat_euk"/>
</dbReference>
<dbReference type="STRING" id="6337.A0A0V0XWK3"/>